<evidence type="ECO:0000256" key="1">
    <source>
        <dbReference type="ARBA" id="ARBA00003237"/>
    </source>
</evidence>
<dbReference type="PANTHER" id="PTHR32179">
    <property type="entry name" value="NICOTINATE-NUCLEOTIDE PYROPHOSPHORYLASE [CARBOXYLATING]"/>
    <property type="match status" value="1"/>
</dbReference>
<reference evidence="14 15" key="1">
    <citation type="submission" date="2016-12" db="EMBL/GenBank/DDBJ databases">
        <title>The new phylogeny of genus Mycobacterium.</title>
        <authorList>
            <person name="Tortoli E."/>
            <person name="Trovato A."/>
            <person name="Cirillo D.M."/>
        </authorList>
    </citation>
    <scope>NUCLEOTIDE SEQUENCE [LARGE SCALE GENOMIC DNA]</scope>
    <source>
        <strain evidence="14 15">DSM 45069</strain>
    </source>
</reference>
<dbReference type="GO" id="GO:0005737">
    <property type="term" value="C:cytoplasm"/>
    <property type="evidence" value="ECO:0007669"/>
    <property type="project" value="TreeGrafter"/>
</dbReference>
<dbReference type="Pfam" id="PF01729">
    <property type="entry name" value="QRPTase_C"/>
    <property type="match status" value="1"/>
</dbReference>
<evidence type="ECO:0000256" key="4">
    <source>
        <dbReference type="ARBA" id="ARBA00011944"/>
    </source>
</evidence>
<evidence type="ECO:0000256" key="7">
    <source>
        <dbReference type="ARBA" id="ARBA00022676"/>
    </source>
</evidence>
<evidence type="ECO:0000313" key="15">
    <source>
        <dbReference type="Proteomes" id="UP000192707"/>
    </source>
</evidence>
<dbReference type="NCBIfam" id="TIGR00078">
    <property type="entry name" value="nadC"/>
    <property type="match status" value="1"/>
</dbReference>
<dbReference type="PIRSF" id="PIRSF006250">
    <property type="entry name" value="NadC_ModD"/>
    <property type="match status" value="1"/>
</dbReference>
<comment type="pathway">
    <text evidence="2">Cofactor biosynthesis; NAD(+) biosynthesis; nicotinate D-ribonucleotide from quinolinate: step 1/1.</text>
</comment>
<comment type="similarity">
    <text evidence="3 11">Belongs to the NadC/ModD family.</text>
</comment>
<dbReference type="GO" id="GO:0004514">
    <property type="term" value="F:nicotinate-nucleotide diphosphorylase (carboxylating) activity"/>
    <property type="evidence" value="ECO:0007669"/>
    <property type="project" value="UniProtKB-EC"/>
</dbReference>
<evidence type="ECO:0000259" key="12">
    <source>
        <dbReference type="Pfam" id="PF01729"/>
    </source>
</evidence>
<dbReference type="InterPro" id="IPR036068">
    <property type="entry name" value="Nicotinate_pribotase-like_C"/>
</dbReference>
<name>A0A1W9ZCT6_MYCAI</name>
<evidence type="ECO:0000256" key="11">
    <source>
        <dbReference type="PIRNR" id="PIRNR006250"/>
    </source>
</evidence>
<evidence type="ECO:0000259" key="13">
    <source>
        <dbReference type="Pfam" id="PF02749"/>
    </source>
</evidence>
<dbReference type="InterPro" id="IPR004393">
    <property type="entry name" value="NadC"/>
</dbReference>
<evidence type="ECO:0000256" key="9">
    <source>
        <dbReference type="ARBA" id="ARBA00033102"/>
    </source>
</evidence>
<dbReference type="Pfam" id="PF02749">
    <property type="entry name" value="QRPTase_N"/>
    <property type="match status" value="1"/>
</dbReference>
<evidence type="ECO:0000256" key="3">
    <source>
        <dbReference type="ARBA" id="ARBA00009400"/>
    </source>
</evidence>
<feature type="domain" description="Quinolinate phosphoribosyl transferase C-terminal" evidence="12">
    <location>
        <begin position="111"/>
        <end position="276"/>
    </location>
</feature>
<dbReference type="InterPro" id="IPR022412">
    <property type="entry name" value="Quinolinate_PRibosylTrfase_N"/>
</dbReference>
<keyword evidence="7 11" id="KW-0328">Glycosyltransferase</keyword>
<dbReference type="UniPathway" id="UPA00253">
    <property type="reaction ID" value="UER00331"/>
</dbReference>
<evidence type="ECO:0000313" key="14">
    <source>
        <dbReference type="EMBL" id="ORA12140.1"/>
    </source>
</evidence>
<keyword evidence="15" id="KW-1185">Reference proteome</keyword>
<evidence type="ECO:0000256" key="5">
    <source>
        <dbReference type="ARBA" id="ARBA00020990"/>
    </source>
</evidence>
<sequence>MQLSSFMVRPFVEQGLREELGAGDTTGGFLAGPDDRSSALIYAKKPGVVCGLLLAEETIKTVEPDARVSAEVRDGDEIRPGDVLLRIEARALTLLAIERAALDWLQHLSGIATKTRRYARLVEPYGVRIVDTRKGVPGMRVLQKYAVRVGGGHNHLFGLHNAVLVKDNHIKIAGSITKAVRTLRAEAQHTFRIEVECETLDQIEEAIAAGAEIIMFDNMDLDTMRQAVALIAGRALTEASGGVREDNIVEWAQLGVDIISIGDLTHSVEAIDLSLDIGEIKPSAQRFISRALQADIVRA</sequence>
<dbReference type="Proteomes" id="UP000192707">
    <property type="component" value="Unassembled WGS sequence"/>
</dbReference>
<dbReference type="SUPFAM" id="SSF54675">
    <property type="entry name" value="Nicotinate/Quinolinate PRTase N-terminal domain-like"/>
    <property type="match status" value="1"/>
</dbReference>
<dbReference type="GO" id="GO:0009435">
    <property type="term" value="P:NAD+ biosynthetic process"/>
    <property type="evidence" value="ECO:0007669"/>
    <property type="project" value="UniProtKB-UniPathway"/>
</dbReference>
<accession>A0A1W9ZCT6</accession>
<keyword evidence="8 11" id="KW-0808">Transferase</keyword>
<gene>
    <name evidence="14" type="ORF">BST14_17515</name>
</gene>
<protein>
    <recommendedName>
        <fullName evidence="5">Nicotinate-nucleotide pyrophosphorylase [carboxylating]</fullName>
        <ecNumber evidence="4">2.4.2.19</ecNumber>
    </recommendedName>
    <alternativeName>
        <fullName evidence="9">Quinolinate phosphoribosyltransferase [decarboxylating]</fullName>
    </alternativeName>
</protein>
<dbReference type="AlphaFoldDB" id="A0A1W9ZCT6"/>
<dbReference type="InterPro" id="IPR027277">
    <property type="entry name" value="NadC/ModD"/>
</dbReference>
<dbReference type="InterPro" id="IPR037128">
    <property type="entry name" value="Quinolinate_PRibosylTase_N_sf"/>
</dbReference>
<dbReference type="PANTHER" id="PTHR32179:SF3">
    <property type="entry name" value="NICOTINATE-NUCLEOTIDE PYROPHOSPHORYLASE [CARBOXYLATING]"/>
    <property type="match status" value="1"/>
</dbReference>
<comment type="catalytic activity">
    <reaction evidence="10">
        <text>nicotinate beta-D-ribonucleotide + CO2 + diphosphate = quinolinate + 5-phospho-alpha-D-ribose 1-diphosphate + 2 H(+)</text>
        <dbReference type="Rhea" id="RHEA:12733"/>
        <dbReference type="ChEBI" id="CHEBI:15378"/>
        <dbReference type="ChEBI" id="CHEBI:16526"/>
        <dbReference type="ChEBI" id="CHEBI:29959"/>
        <dbReference type="ChEBI" id="CHEBI:33019"/>
        <dbReference type="ChEBI" id="CHEBI:57502"/>
        <dbReference type="ChEBI" id="CHEBI:58017"/>
        <dbReference type="EC" id="2.4.2.19"/>
    </reaction>
</comment>
<organism evidence="14 15">
    <name type="scientific">Mycobacterium arosiense ATCC BAA-1401 = DSM 45069</name>
    <dbReference type="NCBI Taxonomy" id="1265311"/>
    <lineage>
        <taxon>Bacteria</taxon>
        <taxon>Bacillati</taxon>
        <taxon>Actinomycetota</taxon>
        <taxon>Actinomycetes</taxon>
        <taxon>Mycobacteriales</taxon>
        <taxon>Mycobacteriaceae</taxon>
        <taxon>Mycobacterium</taxon>
        <taxon>Mycobacterium avium complex (MAC)</taxon>
    </lineage>
</organism>
<dbReference type="FunFam" id="3.20.20.70:FF:000030">
    <property type="entry name" value="Nicotinate-nucleotide pyrophosphorylase, carboxylating"/>
    <property type="match status" value="1"/>
</dbReference>
<dbReference type="CDD" id="cd01572">
    <property type="entry name" value="QPRTase"/>
    <property type="match status" value="1"/>
</dbReference>
<dbReference type="InterPro" id="IPR013785">
    <property type="entry name" value="Aldolase_TIM"/>
</dbReference>
<dbReference type="SUPFAM" id="SSF51690">
    <property type="entry name" value="Nicotinate/Quinolinate PRTase C-terminal domain-like"/>
    <property type="match status" value="1"/>
</dbReference>
<comment type="function">
    <text evidence="1">Involved in the catabolism of quinolinic acid (QA).</text>
</comment>
<feature type="domain" description="Quinolinate phosphoribosyl transferase N-terminal" evidence="13">
    <location>
        <begin position="32"/>
        <end position="109"/>
    </location>
</feature>
<dbReference type="EMBL" id="MVHG01000047">
    <property type="protein sequence ID" value="ORA12140.1"/>
    <property type="molecule type" value="Genomic_DNA"/>
</dbReference>
<dbReference type="EC" id="2.4.2.19" evidence="4"/>
<evidence type="ECO:0000256" key="6">
    <source>
        <dbReference type="ARBA" id="ARBA00022642"/>
    </source>
</evidence>
<dbReference type="Gene3D" id="3.20.20.70">
    <property type="entry name" value="Aldolase class I"/>
    <property type="match status" value="1"/>
</dbReference>
<dbReference type="Gene3D" id="3.90.1170.20">
    <property type="entry name" value="Quinolinate phosphoribosyl transferase, N-terminal domain"/>
    <property type="match status" value="1"/>
</dbReference>
<proteinExistence type="inferred from homology"/>
<evidence type="ECO:0000256" key="2">
    <source>
        <dbReference type="ARBA" id="ARBA00004893"/>
    </source>
</evidence>
<comment type="caution">
    <text evidence="14">The sequence shown here is derived from an EMBL/GenBank/DDBJ whole genome shotgun (WGS) entry which is preliminary data.</text>
</comment>
<keyword evidence="6" id="KW-0662">Pyridine nucleotide biosynthesis</keyword>
<dbReference type="OrthoDB" id="9782546at2"/>
<dbReference type="InterPro" id="IPR002638">
    <property type="entry name" value="Quinolinate_PRibosylTrfase_C"/>
</dbReference>
<evidence type="ECO:0000256" key="10">
    <source>
        <dbReference type="ARBA" id="ARBA00047445"/>
    </source>
</evidence>
<evidence type="ECO:0000256" key="8">
    <source>
        <dbReference type="ARBA" id="ARBA00022679"/>
    </source>
</evidence>
<dbReference type="GO" id="GO:0034213">
    <property type="term" value="P:quinolinate catabolic process"/>
    <property type="evidence" value="ECO:0007669"/>
    <property type="project" value="TreeGrafter"/>
</dbReference>
<dbReference type="RefSeq" id="WP_083065674.1">
    <property type="nucleotide sequence ID" value="NZ_MVHG01000047.1"/>
</dbReference>